<dbReference type="PROSITE" id="PS51296">
    <property type="entry name" value="RIESKE"/>
    <property type="match status" value="1"/>
</dbReference>
<dbReference type="InterPro" id="IPR050584">
    <property type="entry name" value="Cholesterol_7-desaturase"/>
</dbReference>
<keyword evidence="7" id="KW-1133">Transmembrane helix</keyword>
<evidence type="ECO:0000256" key="16">
    <source>
        <dbReference type="ARBA" id="ARBA00049548"/>
    </source>
</evidence>
<keyword evidence="8" id="KW-0560">Oxidoreductase</keyword>
<evidence type="ECO:0000259" key="17">
    <source>
        <dbReference type="PROSITE" id="PS51296"/>
    </source>
</evidence>
<protein>
    <recommendedName>
        <fullName evidence="14">cholesterol 7-desaturase</fullName>
        <ecNumber evidence="14">1.14.19.21</ecNumber>
    </recommendedName>
</protein>
<dbReference type="GO" id="GO:0051537">
    <property type="term" value="F:2 iron, 2 sulfur cluster binding"/>
    <property type="evidence" value="ECO:0007669"/>
    <property type="project" value="UniProtKB-KW"/>
</dbReference>
<comment type="catalytic activity">
    <reaction evidence="15">
        <text>cholesterol + NADH + O2 + H(+) = 7-dehydrocholesterol + NAD(+) + 2 H2O</text>
        <dbReference type="Rhea" id="RHEA:51644"/>
        <dbReference type="ChEBI" id="CHEBI:15377"/>
        <dbReference type="ChEBI" id="CHEBI:15378"/>
        <dbReference type="ChEBI" id="CHEBI:15379"/>
        <dbReference type="ChEBI" id="CHEBI:16113"/>
        <dbReference type="ChEBI" id="CHEBI:17759"/>
        <dbReference type="ChEBI" id="CHEBI:57540"/>
        <dbReference type="ChEBI" id="CHEBI:57945"/>
        <dbReference type="EC" id="1.14.19.21"/>
    </reaction>
    <physiologicalReaction direction="left-to-right" evidence="15">
        <dbReference type="Rhea" id="RHEA:51645"/>
    </physiologicalReaction>
</comment>
<dbReference type="OrthoDB" id="9800776at2"/>
<evidence type="ECO:0000256" key="2">
    <source>
        <dbReference type="ARBA" id="ARBA00004370"/>
    </source>
</evidence>
<comment type="pathway">
    <text evidence="12">Steroid hormone biosynthesis; dafachronic acid biosynthesis.</text>
</comment>
<dbReference type="PANTHER" id="PTHR21266:SF32">
    <property type="entry name" value="CHOLESTEROL 7-DESATURASE NVD"/>
    <property type="match status" value="1"/>
</dbReference>
<dbReference type="InterPro" id="IPR036922">
    <property type="entry name" value="Rieske_2Fe-2S_sf"/>
</dbReference>
<dbReference type="GO" id="GO:0008203">
    <property type="term" value="P:cholesterol metabolic process"/>
    <property type="evidence" value="ECO:0007669"/>
    <property type="project" value="InterPro"/>
</dbReference>
<evidence type="ECO:0000256" key="13">
    <source>
        <dbReference type="ARBA" id="ARBA00025729"/>
    </source>
</evidence>
<dbReference type="Pfam" id="PF00355">
    <property type="entry name" value="Rieske"/>
    <property type="match status" value="1"/>
</dbReference>
<dbReference type="Proteomes" id="UP000246077">
    <property type="component" value="Unassembled WGS sequence"/>
</dbReference>
<comment type="caution">
    <text evidence="18">The sequence shown here is derived from an EMBL/GenBank/DDBJ whole genome shotgun (WGS) entry which is preliminary data.</text>
</comment>
<dbReference type="SUPFAM" id="SSF55961">
    <property type="entry name" value="Bet v1-like"/>
    <property type="match status" value="1"/>
</dbReference>
<dbReference type="AlphaFoldDB" id="A0A317DT62"/>
<comment type="similarity">
    <text evidence="13">Belongs to the cholesterol 7-desaturase family.</text>
</comment>
<evidence type="ECO:0000256" key="1">
    <source>
        <dbReference type="ARBA" id="ARBA00001962"/>
    </source>
</evidence>
<comment type="pathway">
    <text evidence="3">Hormone biosynthesis.</text>
</comment>
<dbReference type="InterPro" id="IPR045605">
    <property type="entry name" value="KshA-like_C"/>
</dbReference>
<dbReference type="GO" id="GO:0046872">
    <property type="term" value="F:metal ion binding"/>
    <property type="evidence" value="ECO:0007669"/>
    <property type="project" value="UniProtKB-KW"/>
</dbReference>
<dbReference type="InterPro" id="IPR017941">
    <property type="entry name" value="Rieske_2Fe-2S"/>
</dbReference>
<organism evidence="18 19">
    <name type="scientific">Zavarzinia compransoris</name>
    <dbReference type="NCBI Taxonomy" id="1264899"/>
    <lineage>
        <taxon>Bacteria</taxon>
        <taxon>Pseudomonadati</taxon>
        <taxon>Pseudomonadota</taxon>
        <taxon>Alphaproteobacteria</taxon>
        <taxon>Rhodospirillales</taxon>
        <taxon>Zavarziniaceae</taxon>
        <taxon>Zavarzinia</taxon>
    </lineage>
</organism>
<dbReference type="GO" id="GO:0170056">
    <property type="term" value="F:cholesterol 7-desaturase [NAD(P)H] activity"/>
    <property type="evidence" value="ECO:0007669"/>
    <property type="project" value="UniProtKB-EC"/>
</dbReference>
<reference evidence="19" key="1">
    <citation type="submission" date="2018-05" db="EMBL/GenBank/DDBJ databases">
        <title>Zavarzinia sp. HR-AS.</title>
        <authorList>
            <person name="Lee Y."/>
            <person name="Jeon C.O."/>
        </authorList>
    </citation>
    <scope>NUCLEOTIDE SEQUENCE [LARGE SCALE GENOMIC DNA]</scope>
    <source>
        <strain evidence="19">DSM 1231</strain>
    </source>
</reference>
<evidence type="ECO:0000256" key="4">
    <source>
        <dbReference type="ARBA" id="ARBA00022692"/>
    </source>
</evidence>
<dbReference type="SUPFAM" id="SSF50022">
    <property type="entry name" value="ISP domain"/>
    <property type="match status" value="1"/>
</dbReference>
<evidence type="ECO:0000256" key="3">
    <source>
        <dbReference type="ARBA" id="ARBA00004972"/>
    </source>
</evidence>
<evidence type="ECO:0000313" key="19">
    <source>
        <dbReference type="Proteomes" id="UP000246077"/>
    </source>
</evidence>
<dbReference type="Gene3D" id="2.102.10.10">
    <property type="entry name" value="Rieske [2Fe-2S] iron-sulphur domain"/>
    <property type="match status" value="1"/>
</dbReference>
<dbReference type="Pfam" id="PF19298">
    <property type="entry name" value="KshA_C"/>
    <property type="match status" value="1"/>
</dbReference>
<keyword evidence="9" id="KW-0408">Iron</keyword>
<evidence type="ECO:0000256" key="14">
    <source>
        <dbReference type="ARBA" id="ARBA00026095"/>
    </source>
</evidence>
<dbReference type="GO" id="GO:0005737">
    <property type="term" value="C:cytoplasm"/>
    <property type="evidence" value="ECO:0007669"/>
    <property type="project" value="TreeGrafter"/>
</dbReference>
<proteinExistence type="inferred from homology"/>
<keyword evidence="4" id="KW-0812">Transmembrane</keyword>
<dbReference type="EC" id="1.14.19.21" evidence="14"/>
<feature type="domain" description="Rieske" evidence="17">
    <location>
        <begin position="15"/>
        <end position="122"/>
    </location>
</feature>
<dbReference type="GO" id="GO:0016020">
    <property type="term" value="C:membrane"/>
    <property type="evidence" value="ECO:0007669"/>
    <property type="project" value="UniProtKB-SubCell"/>
</dbReference>
<accession>A0A317DT62</accession>
<evidence type="ECO:0000256" key="11">
    <source>
        <dbReference type="ARBA" id="ARBA00023136"/>
    </source>
</evidence>
<keyword evidence="5" id="KW-0001">2Fe-2S</keyword>
<dbReference type="RefSeq" id="WP_109923390.1">
    <property type="nucleotide sequence ID" value="NZ_QGLF01000008.1"/>
</dbReference>
<keyword evidence="11" id="KW-0472">Membrane</keyword>
<sequence>MITVERFPMDIPYGWFFVAYSDELQAGDVKTVHYFGEELVLFRTLSGKAGLLEAYCAHLGAHLGHGGKVDQDGIRCPFHAWAYNTEGWATDVPYAKKMPPILSRRPCMKAFPIVEKNNVVWAWYHPEKAEPFFDLIEHEEIGQIAEEKWEELDRYHWTILSNPQEIAENGVDIAHFRYVHGMDDVPEGQTTYDRHLRRSIAEGQRTLPMPDGEMKTFPTRVETVQNGAGQKYTRITGITDTLLMVLATPVTKDKCELRFAFTHRKFDKDSMEYNIARMAIALVIGQTGVEGDIPIWNHKIHRKNPILCDGDGPIMQFREYFEQFYVPAEQRAAAE</sequence>
<comment type="subcellular location">
    <subcellularLocation>
        <location evidence="2">Membrane</location>
    </subcellularLocation>
</comment>
<evidence type="ECO:0000256" key="7">
    <source>
        <dbReference type="ARBA" id="ARBA00022989"/>
    </source>
</evidence>
<evidence type="ECO:0000256" key="5">
    <source>
        <dbReference type="ARBA" id="ARBA00022714"/>
    </source>
</evidence>
<evidence type="ECO:0000313" key="18">
    <source>
        <dbReference type="EMBL" id="PWR17861.1"/>
    </source>
</evidence>
<keyword evidence="6" id="KW-0479">Metal-binding</keyword>
<comment type="cofactor">
    <cofactor evidence="1">
        <name>Fe cation</name>
        <dbReference type="ChEBI" id="CHEBI:24875"/>
    </cofactor>
</comment>
<evidence type="ECO:0000256" key="10">
    <source>
        <dbReference type="ARBA" id="ARBA00023014"/>
    </source>
</evidence>
<keyword evidence="19" id="KW-1185">Reference proteome</keyword>
<dbReference type="CDD" id="cd03469">
    <property type="entry name" value="Rieske_RO_Alpha_N"/>
    <property type="match status" value="1"/>
</dbReference>
<evidence type="ECO:0000256" key="6">
    <source>
        <dbReference type="ARBA" id="ARBA00022723"/>
    </source>
</evidence>
<dbReference type="PANTHER" id="PTHR21266">
    <property type="entry name" value="IRON-SULFUR DOMAIN CONTAINING PROTEIN"/>
    <property type="match status" value="1"/>
</dbReference>
<gene>
    <name evidence="18" type="ORF">DKG75_21415</name>
</gene>
<dbReference type="EMBL" id="QGLF01000008">
    <property type="protein sequence ID" value="PWR17861.1"/>
    <property type="molecule type" value="Genomic_DNA"/>
</dbReference>
<comment type="catalytic activity">
    <reaction evidence="16">
        <text>cholesterol + NADPH + O2 + H(+) = 7-dehydrocholesterol + NADP(+) + 2 H2O</text>
        <dbReference type="Rhea" id="RHEA:45024"/>
        <dbReference type="ChEBI" id="CHEBI:15377"/>
        <dbReference type="ChEBI" id="CHEBI:15378"/>
        <dbReference type="ChEBI" id="CHEBI:15379"/>
        <dbReference type="ChEBI" id="CHEBI:16113"/>
        <dbReference type="ChEBI" id="CHEBI:17759"/>
        <dbReference type="ChEBI" id="CHEBI:57783"/>
        <dbReference type="ChEBI" id="CHEBI:58349"/>
        <dbReference type="EC" id="1.14.19.21"/>
    </reaction>
    <physiologicalReaction direction="left-to-right" evidence="16">
        <dbReference type="Rhea" id="RHEA:45025"/>
    </physiologicalReaction>
</comment>
<evidence type="ECO:0000256" key="9">
    <source>
        <dbReference type="ARBA" id="ARBA00023004"/>
    </source>
</evidence>
<name>A0A317DT62_9PROT</name>
<dbReference type="Gene3D" id="3.90.380.10">
    <property type="entry name" value="Naphthalene 1,2-dioxygenase Alpha Subunit, Chain A, domain 1"/>
    <property type="match status" value="1"/>
</dbReference>
<evidence type="ECO:0000256" key="12">
    <source>
        <dbReference type="ARBA" id="ARBA00025712"/>
    </source>
</evidence>
<keyword evidence="10" id="KW-0411">Iron-sulfur</keyword>
<evidence type="ECO:0000256" key="8">
    <source>
        <dbReference type="ARBA" id="ARBA00023002"/>
    </source>
</evidence>
<evidence type="ECO:0000256" key="15">
    <source>
        <dbReference type="ARBA" id="ARBA00047853"/>
    </source>
</evidence>